<dbReference type="InterPro" id="IPR050110">
    <property type="entry name" value="Glyoxalase_II_hydrolase"/>
</dbReference>
<evidence type="ECO:0000256" key="7">
    <source>
        <dbReference type="HAMAP-Rule" id="MF_01374"/>
    </source>
</evidence>
<keyword evidence="10" id="KW-1185">Reference proteome</keyword>
<dbReference type="Gene3D" id="3.60.15.10">
    <property type="entry name" value="Ribonuclease Z/Hydroxyacylglutathione hydrolase-like"/>
    <property type="match status" value="1"/>
</dbReference>
<dbReference type="OrthoDB" id="9802248at2"/>
<dbReference type="EC" id="3.1.2.6" evidence="7"/>
<dbReference type="SUPFAM" id="SSF56281">
    <property type="entry name" value="Metallo-hydrolase/oxidoreductase"/>
    <property type="match status" value="1"/>
</dbReference>
<dbReference type="InterPro" id="IPR032282">
    <property type="entry name" value="HAGH_C"/>
</dbReference>
<dbReference type="GO" id="GO:0046872">
    <property type="term" value="F:metal ion binding"/>
    <property type="evidence" value="ECO:0007669"/>
    <property type="project" value="UniProtKB-KW"/>
</dbReference>
<dbReference type="Pfam" id="PF00753">
    <property type="entry name" value="Lactamase_B"/>
    <property type="match status" value="1"/>
</dbReference>
<evidence type="ECO:0000256" key="6">
    <source>
        <dbReference type="ARBA" id="ARBA00022833"/>
    </source>
</evidence>
<evidence type="ECO:0000256" key="2">
    <source>
        <dbReference type="ARBA" id="ARBA00004963"/>
    </source>
</evidence>
<sequence>MIDDMQHPVQIIPIPAFNDNYLWLIHNQRKAIVVDPGDAAPVINTLKKLNLDLQTILITHHHQDHIGGVELLLRTYPNAEVFAPKLEHYPFKHTPVGEPQQVYLGDWVSSAKVIDVPGHTLGHIAYYIEHDAQQWLFCGDTMFGAGCGRLFEGTPAQMQASLQKLTALPASTQVYCTHEYTLHNISFALTLEPGNASLIKRQQDAKARITSGQPTLPSNLALELATNPFLRCHMPEIQASLHTENTNLLQTFSAMRGLRNSY</sequence>
<proteinExistence type="inferred from homology"/>
<comment type="subunit">
    <text evidence="7">Monomer.</text>
</comment>
<comment type="cofactor">
    <cofactor evidence="7">
        <name>Zn(2+)</name>
        <dbReference type="ChEBI" id="CHEBI:29105"/>
    </cofactor>
    <text evidence="7">Binds 2 Zn(2+) ions per subunit.</text>
</comment>
<comment type="catalytic activity">
    <reaction evidence="1 7">
        <text>an S-(2-hydroxyacyl)glutathione + H2O = a 2-hydroxy carboxylate + glutathione + H(+)</text>
        <dbReference type="Rhea" id="RHEA:21864"/>
        <dbReference type="ChEBI" id="CHEBI:15377"/>
        <dbReference type="ChEBI" id="CHEBI:15378"/>
        <dbReference type="ChEBI" id="CHEBI:57925"/>
        <dbReference type="ChEBI" id="CHEBI:58896"/>
        <dbReference type="ChEBI" id="CHEBI:71261"/>
        <dbReference type="EC" id="3.1.2.6"/>
    </reaction>
</comment>
<comment type="similarity">
    <text evidence="3 7">Belongs to the metallo-beta-lactamase superfamily. Glyoxalase II family.</text>
</comment>
<evidence type="ECO:0000256" key="1">
    <source>
        <dbReference type="ARBA" id="ARBA00001623"/>
    </source>
</evidence>
<dbReference type="InterPro" id="IPR036866">
    <property type="entry name" value="RibonucZ/Hydroxyglut_hydro"/>
</dbReference>
<dbReference type="HAMAP" id="MF_01374">
    <property type="entry name" value="Glyoxalase_2"/>
    <property type="match status" value="1"/>
</dbReference>
<dbReference type="HOGENOM" id="CLU_030571_4_1_4"/>
<dbReference type="PIRSF" id="PIRSF005457">
    <property type="entry name" value="Glx"/>
    <property type="match status" value="1"/>
</dbReference>
<feature type="domain" description="Metallo-beta-lactamase" evidence="8">
    <location>
        <begin position="19"/>
        <end position="178"/>
    </location>
</feature>
<dbReference type="RefSeq" id="WP_015832248.1">
    <property type="nucleotide sequence ID" value="NC_012968.1"/>
</dbReference>
<feature type="binding site" evidence="7">
    <location>
        <position position="140"/>
    </location>
    <ligand>
        <name>Zn(2+)</name>
        <dbReference type="ChEBI" id="CHEBI:29105"/>
        <label>1</label>
    </ligand>
</feature>
<reference evidence="10" key="1">
    <citation type="submission" date="2009-07" db="EMBL/GenBank/DDBJ databases">
        <title>Complete sequence of Methylotenera mobilis JLW8.</title>
        <authorList>
            <consortium name="US DOE Joint Genome Institute"/>
            <person name="Lucas S."/>
            <person name="Copeland A."/>
            <person name="Lapidus A."/>
            <person name="Glavina del Rio T."/>
            <person name="Tice H."/>
            <person name="Bruce D."/>
            <person name="Goodwin L."/>
            <person name="Pitluck S."/>
            <person name="LaButti K.M."/>
            <person name="Clum A."/>
            <person name="Larimer F."/>
            <person name="Land M."/>
            <person name="Hauser L."/>
            <person name="Kyrpides N."/>
            <person name="Mikhailova N."/>
            <person name="Kayluzhnaya M."/>
            <person name="Chistoserdova L."/>
        </authorList>
    </citation>
    <scope>NUCLEOTIDE SEQUENCE [LARGE SCALE GENOMIC DNA]</scope>
    <source>
        <strain evidence="10">JLW8 / ATCC BAA-1282 / DSM 17540</strain>
    </source>
</reference>
<dbReference type="InterPro" id="IPR001279">
    <property type="entry name" value="Metallo-B-lactamas"/>
</dbReference>
<keyword evidence="4 7" id="KW-0479">Metal-binding</keyword>
<evidence type="ECO:0000313" key="9">
    <source>
        <dbReference type="EMBL" id="ACT48213.1"/>
    </source>
</evidence>
<dbReference type="GO" id="GO:0019243">
    <property type="term" value="P:methylglyoxal catabolic process to D-lactate via S-lactoyl-glutathione"/>
    <property type="evidence" value="ECO:0007669"/>
    <property type="project" value="UniProtKB-UniRule"/>
</dbReference>
<evidence type="ECO:0000256" key="5">
    <source>
        <dbReference type="ARBA" id="ARBA00022801"/>
    </source>
</evidence>
<reference evidence="9 10" key="2">
    <citation type="journal article" date="2011" name="J. Bacteriol.">
        <title>Genomes of three methylotrophs from a single niche uncover genetic and metabolic divergence of Methylophilaceae.</title>
        <authorList>
            <person name="Lapidus A."/>
            <person name="Clum A."/>
            <person name="Labutti K."/>
            <person name="Kaluzhnaya M.G."/>
            <person name="Lim S."/>
            <person name="Beck D.A."/>
            <person name="Glavina Del Rio T."/>
            <person name="Nolan M."/>
            <person name="Mavromatis K."/>
            <person name="Huntemann M."/>
            <person name="Lucas S."/>
            <person name="Lidstrom M.E."/>
            <person name="Ivanova N."/>
            <person name="Chistoserdova L."/>
        </authorList>
    </citation>
    <scope>NUCLEOTIDE SEQUENCE [LARGE SCALE GENOMIC DNA]</scope>
    <source>
        <strain evidence="10">JLW8 / ATCC BAA-1282 / DSM 17540</strain>
    </source>
</reference>
<evidence type="ECO:0000313" key="10">
    <source>
        <dbReference type="Proteomes" id="UP000002742"/>
    </source>
</evidence>
<protein>
    <recommendedName>
        <fullName evidence="7">Hydroxyacylglutathione hydrolase</fullName>
        <ecNumber evidence="7">3.1.2.6</ecNumber>
    </recommendedName>
    <alternativeName>
        <fullName evidence="7">Glyoxalase II</fullName>
        <shortName evidence="7">Glx II</shortName>
    </alternativeName>
</protein>
<organism evidence="9 10">
    <name type="scientific">Methylotenera mobilis (strain JLW8 / ATCC BAA-1282 / DSM 17540)</name>
    <dbReference type="NCBI Taxonomy" id="583345"/>
    <lineage>
        <taxon>Bacteria</taxon>
        <taxon>Pseudomonadati</taxon>
        <taxon>Pseudomonadota</taxon>
        <taxon>Betaproteobacteria</taxon>
        <taxon>Nitrosomonadales</taxon>
        <taxon>Methylophilaceae</taxon>
        <taxon>Methylotenera</taxon>
    </lineage>
</organism>
<feature type="binding site" evidence="7">
    <location>
        <position position="60"/>
    </location>
    <ligand>
        <name>Zn(2+)</name>
        <dbReference type="ChEBI" id="CHEBI:29105"/>
        <label>1</label>
    </ligand>
</feature>
<gene>
    <name evidence="7" type="primary">gloB</name>
    <name evidence="9" type="ordered locus">Mmol_1307</name>
</gene>
<comment type="pathway">
    <text evidence="2 7">Secondary metabolite metabolism; methylglyoxal degradation; (R)-lactate from methylglyoxal: step 2/2.</text>
</comment>
<dbReference type="PANTHER" id="PTHR43705:SF1">
    <property type="entry name" value="HYDROXYACYLGLUTATHIONE HYDROLASE GLOB"/>
    <property type="match status" value="1"/>
</dbReference>
<accession>C6WWB4</accession>
<dbReference type="Proteomes" id="UP000002742">
    <property type="component" value="Chromosome"/>
</dbReference>
<dbReference type="AlphaFoldDB" id="C6WWB4"/>
<feature type="binding site" evidence="7">
    <location>
        <position position="62"/>
    </location>
    <ligand>
        <name>Zn(2+)</name>
        <dbReference type="ChEBI" id="CHEBI:29105"/>
        <label>1</label>
    </ligand>
</feature>
<dbReference type="KEGG" id="mmb:Mmol_1307"/>
<feature type="binding site" evidence="7">
    <location>
        <position position="140"/>
    </location>
    <ligand>
        <name>Zn(2+)</name>
        <dbReference type="ChEBI" id="CHEBI:29105"/>
        <label>2</label>
    </ligand>
</feature>
<dbReference type="UniPathway" id="UPA00619">
    <property type="reaction ID" value="UER00676"/>
</dbReference>
<feature type="binding site" evidence="7">
    <location>
        <position position="64"/>
    </location>
    <ligand>
        <name>Zn(2+)</name>
        <dbReference type="ChEBI" id="CHEBI:29105"/>
        <label>2</label>
    </ligand>
</feature>
<evidence type="ECO:0000259" key="8">
    <source>
        <dbReference type="SMART" id="SM00849"/>
    </source>
</evidence>
<dbReference type="CDD" id="cd07723">
    <property type="entry name" value="hydroxyacylglutathione_hydrolase_MBL-fold"/>
    <property type="match status" value="1"/>
</dbReference>
<feature type="binding site" evidence="7">
    <location>
        <position position="65"/>
    </location>
    <ligand>
        <name>Zn(2+)</name>
        <dbReference type="ChEBI" id="CHEBI:29105"/>
        <label>2</label>
    </ligand>
</feature>
<feature type="binding site" evidence="7">
    <location>
        <position position="178"/>
    </location>
    <ligand>
        <name>Zn(2+)</name>
        <dbReference type="ChEBI" id="CHEBI:29105"/>
        <label>2</label>
    </ligand>
</feature>
<name>C6WWB4_METML</name>
<evidence type="ECO:0000256" key="4">
    <source>
        <dbReference type="ARBA" id="ARBA00022723"/>
    </source>
</evidence>
<comment type="function">
    <text evidence="7">Thiolesterase that catalyzes the hydrolysis of S-D-lactoyl-glutathione to form glutathione and D-lactic acid.</text>
</comment>
<dbReference type="InterPro" id="IPR035680">
    <property type="entry name" value="Clx_II_MBL"/>
</dbReference>
<dbReference type="GO" id="GO:0004416">
    <property type="term" value="F:hydroxyacylglutathione hydrolase activity"/>
    <property type="evidence" value="ECO:0007669"/>
    <property type="project" value="UniProtKB-UniRule"/>
</dbReference>
<dbReference type="InterPro" id="IPR017782">
    <property type="entry name" value="Hydroxyacylglutathione_Hdrlase"/>
</dbReference>
<dbReference type="NCBIfam" id="TIGR03413">
    <property type="entry name" value="GSH_gloB"/>
    <property type="match status" value="1"/>
</dbReference>
<dbReference type="PANTHER" id="PTHR43705">
    <property type="entry name" value="HYDROXYACYLGLUTATHIONE HYDROLASE"/>
    <property type="match status" value="1"/>
</dbReference>
<keyword evidence="6 7" id="KW-0862">Zinc</keyword>
<dbReference type="STRING" id="583345.Mmol_1307"/>
<dbReference type="SMART" id="SM00849">
    <property type="entry name" value="Lactamase_B"/>
    <property type="match status" value="1"/>
</dbReference>
<dbReference type="EMBL" id="CP001672">
    <property type="protein sequence ID" value="ACT48213.1"/>
    <property type="molecule type" value="Genomic_DNA"/>
</dbReference>
<feature type="binding site" evidence="7">
    <location>
        <position position="119"/>
    </location>
    <ligand>
        <name>Zn(2+)</name>
        <dbReference type="ChEBI" id="CHEBI:29105"/>
        <label>1</label>
    </ligand>
</feature>
<keyword evidence="5 7" id="KW-0378">Hydrolase</keyword>
<dbReference type="eggNOG" id="COG0491">
    <property type="taxonomic scope" value="Bacteria"/>
</dbReference>
<dbReference type="Pfam" id="PF16123">
    <property type="entry name" value="HAGH_C"/>
    <property type="match status" value="1"/>
</dbReference>
<evidence type="ECO:0000256" key="3">
    <source>
        <dbReference type="ARBA" id="ARBA00006759"/>
    </source>
</evidence>